<comment type="caution">
    <text evidence="1">The sequence shown here is derived from an EMBL/GenBank/DDBJ whole genome shotgun (WGS) entry which is preliminary data.</text>
</comment>
<evidence type="ECO:0000313" key="2">
    <source>
        <dbReference type="Proteomes" id="UP000499080"/>
    </source>
</evidence>
<protein>
    <recommendedName>
        <fullName evidence="3">Tc1-like transposase DDE domain-containing protein</fullName>
    </recommendedName>
</protein>
<dbReference type="PANTHER" id="PTHR46060">
    <property type="entry name" value="MARINER MOS1 TRANSPOSASE-LIKE PROTEIN"/>
    <property type="match status" value="1"/>
</dbReference>
<name>A0A4Y2D7M3_ARAVE</name>
<proteinExistence type="predicted"/>
<evidence type="ECO:0000313" key="1">
    <source>
        <dbReference type="EMBL" id="GBM12792.1"/>
    </source>
</evidence>
<dbReference type="InterPro" id="IPR052709">
    <property type="entry name" value="Transposase-MT_Hybrid"/>
</dbReference>
<gene>
    <name evidence="1" type="ORF">AVEN_247569_1</name>
</gene>
<dbReference type="Proteomes" id="UP000499080">
    <property type="component" value="Unassembled WGS sequence"/>
</dbReference>
<keyword evidence="2" id="KW-1185">Reference proteome</keyword>
<dbReference type="Gene3D" id="3.30.420.10">
    <property type="entry name" value="Ribonuclease H-like superfamily/Ribonuclease H"/>
    <property type="match status" value="1"/>
</dbReference>
<dbReference type="AlphaFoldDB" id="A0A4Y2D7M3"/>
<reference evidence="1 2" key="1">
    <citation type="journal article" date="2019" name="Sci. Rep.">
        <title>Orb-weaving spider Araneus ventricosus genome elucidates the spidroin gene catalogue.</title>
        <authorList>
            <person name="Kono N."/>
            <person name="Nakamura H."/>
            <person name="Ohtoshi R."/>
            <person name="Moran D.A.P."/>
            <person name="Shinohara A."/>
            <person name="Yoshida Y."/>
            <person name="Fujiwara M."/>
            <person name="Mori M."/>
            <person name="Tomita M."/>
            <person name="Arakawa K."/>
        </authorList>
    </citation>
    <scope>NUCLEOTIDE SEQUENCE [LARGE SCALE GENOMIC DNA]</scope>
</reference>
<accession>A0A4Y2D7M3</accession>
<dbReference type="EMBL" id="BGPR01000319">
    <property type="protein sequence ID" value="GBM12792.1"/>
    <property type="molecule type" value="Genomic_DNA"/>
</dbReference>
<organism evidence="1 2">
    <name type="scientific">Araneus ventricosus</name>
    <name type="common">Orbweaver spider</name>
    <name type="synonym">Epeira ventricosa</name>
    <dbReference type="NCBI Taxonomy" id="182803"/>
    <lineage>
        <taxon>Eukaryota</taxon>
        <taxon>Metazoa</taxon>
        <taxon>Ecdysozoa</taxon>
        <taxon>Arthropoda</taxon>
        <taxon>Chelicerata</taxon>
        <taxon>Arachnida</taxon>
        <taxon>Araneae</taxon>
        <taxon>Araneomorphae</taxon>
        <taxon>Entelegynae</taxon>
        <taxon>Araneoidea</taxon>
        <taxon>Araneidae</taxon>
        <taxon>Araneus</taxon>
    </lineage>
</organism>
<evidence type="ECO:0008006" key="3">
    <source>
        <dbReference type="Google" id="ProtNLM"/>
    </source>
</evidence>
<dbReference type="InterPro" id="IPR036397">
    <property type="entry name" value="RNaseH_sf"/>
</dbReference>
<dbReference type="OrthoDB" id="6435573at2759"/>
<sequence length="99" mass="11442">MIAVRYVRELKTTCLSSIRVGFVNMRPDQGSGVESLFFDDNARPHTARDTKEHIRHPRWERLDYPAYSPDIVPSDFLLFPALKSALSGRHFRTCSSNWC</sequence>
<dbReference type="GO" id="GO:0003676">
    <property type="term" value="F:nucleic acid binding"/>
    <property type="evidence" value="ECO:0007669"/>
    <property type="project" value="InterPro"/>
</dbReference>
<dbReference type="PANTHER" id="PTHR46060:SF1">
    <property type="entry name" value="MARINER MOS1 TRANSPOSASE-LIKE PROTEIN"/>
    <property type="match status" value="1"/>
</dbReference>